<dbReference type="OrthoDB" id="5394106at2759"/>
<evidence type="ECO:0008006" key="5">
    <source>
        <dbReference type="Google" id="ProtNLM"/>
    </source>
</evidence>
<evidence type="ECO:0000313" key="3">
    <source>
        <dbReference type="EMBL" id="KAG2219584.1"/>
    </source>
</evidence>
<evidence type="ECO:0000256" key="1">
    <source>
        <dbReference type="SAM" id="Coils"/>
    </source>
</evidence>
<gene>
    <name evidence="3" type="ORF">INT45_002542</name>
</gene>
<keyword evidence="1" id="KW-0175">Coiled coil</keyword>
<evidence type="ECO:0000313" key="4">
    <source>
        <dbReference type="Proteomes" id="UP000646827"/>
    </source>
</evidence>
<evidence type="ECO:0000256" key="2">
    <source>
        <dbReference type="SAM" id="MobiDB-lite"/>
    </source>
</evidence>
<accession>A0A8H7RXF3</accession>
<dbReference type="Proteomes" id="UP000646827">
    <property type="component" value="Unassembled WGS sequence"/>
</dbReference>
<dbReference type="EMBL" id="JAEPRB010000173">
    <property type="protein sequence ID" value="KAG2219584.1"/>
    <property type="molecule type" value="Genomic_DNA"/>
</dbReference>
<reference evidence="3 4" key="1">
    <citation type="submission" date="2020-12" db="EMBL/GenBank/DDBJ databases">
        <title>Metabolic potential, ecology and presence of endohyphal bacteria is reflected in genomic diversity of Mucoromycotina.</title>
        <authorList>
            <person name="Muszewska A."/>
            <person name="Okrasinska A."/>
            <person name="Steczkiewicz K."/>
            <person name="Drgas O."/>
            <person name="Orlowska M."/>
            <person name="Perlinska-Lenart U."/>
            <person name="Aleksandrzak-Piekarczyk T."/>
            <person name="Szatraj K."/>
            <person name="Zielenkiewicz U."/>
            <person name="Pilsyk S."/>
            <person name="Malc E."/>
            <person name="Mieczkowski P."/>
            <person name="Kruszewska J.S."/>
            <person name="Biernat P."/>
            <person name="Pawlowska J."/>
        </authorList>
    </citation>
    <scope>NUCLEOTIDE SEQUENCE [LARGE SCALE GENOMIC DNA]</scope>
    <source>
        <strain evidence="3 4">CBS 142.35</strain>
    </source>
</reference>
<organism evidence="3 4">
    <name type="scientific">Circinella minor</name>
    <dbReference type="NCBI Taxonomy" id="1195481"/>
    <lineage>
        <taxon>Eukaryota</taxon>
        <taxon>Fungi</taxon>
        <taxon>Fungi incertae sedis</taxon>
        <taxon>Mucoromycota</taxon>
        <taxon>Mucoromycotina</taxon>
        <taxon>Mucoromycetes</taxon>
        <taxon>Mucorales</taxon>
        <taxon>Lichtheimiaceae</taxon>
        <taxon>Circinella</taxon>
    </lineage>
</organism>
<proteinExistence type="predicted"/>
<feature type="compositionally biased region" description="Basic and acidic residues" evidence="2">
    <location>
        <begin position="309"/>
        <end position="321"/>
    </location>
</feature>
<protein>
    <recommendedName>
        <fullName evidence="5">Shugoshin C-terminal domain-containing protein</fullName>
    </recommendedName>
</protein>
<comment type="caution">
    <text evidence="3">The sequence shown here is derived from an EMBL/GenBank/DDBJ whole genome shotgun (WGS) entry which is preliminary data.</text>
</comment>
<feature type="compositionally biased region" description="Low complexity" evidence="2">
    <location>
        <begin position="322"/>
        <end position="341"/>
    </location>
</feature>
<dbReference type="AlphaFoldDB" id="A0A8H7RXF3"/>
<name>A0A8H7RXF3_9FUNG</name>
<keyword evidence="4" id="KW-1185">Reference proteome</keyword>
<feature type="coiled-coil region" evidence="1">
    <location>
        <begin position="56"/>
        <end position="83"/>
    </location>
</feature>
<sequence>METNFSIEKYELLKKAHLKQNRELIRSNTNYASRIHKLEDCVSTLKSENLKLRTRLIHVERQLKLKEERLEKILQQLFSEEDEVVVKGSDDSMNPVTPIMLVKEHQLQDIKLSSDKRGNEEAKQKQYLPRELYIMSTMNEDDSLDDKSLFKKKRVDSTVALTTPSSSKSAVEISKNNMSIISNSDNKENGFVAHSHEQLLPMEEEYDHDNSTVCSVTTTEEEQIESLECSDDDMLGYSVEPPLSPGFDLLFKGQQYKEKDEQVAQQQQLTFADNKQKLVEMSDSNNIDINVSKEEEAVEQKSQKGRSMIKRDGKSQQRSEKNWNNNKSITTTSNTSTTTTTNITLCGNKRVRTPKNYTLPSVKKKLRQGDPFTFDYQNTSTLS</sequence>
<feature type="region of interest" description="Disordered" evidence="2">
    <location>
        <begin position="294"/>
        <end position="341"/>
    </location>
</feature>